<gene>
    <name evidence="2" type="ORF">ARMOST_07811</name>
</gene>
<dbReference type="STRING" id="47428.A0A284R6T3"/>
<dbReference type="AlphaFoldDB" id="A0A284R6T3"/>
<feature type="signal peptide" evidence="1">
    <location>
        <begin position="1"/>
        <end position="18"/>
    </location>
</feature>
<accession>A0A284R6T3</accession>
<dbReference type="Proteomes" id="UP000219338">
    <property type="component" value="Unassembled WGS sequence"/>
</dbReference>
<protein>
    <recommendedName>
        <fullName evidence="4">PLC-like phosphodiesterase</fullName>
    </recommendedName>
</protein>
<feature type="chain" id="PRO_5012312267" description="PLC-like phosphodiesterase" evidence="1">
    <location>
        <begin position="19"/>
        <end position="343"/>
    </location>
</feature>
<dbReference type="GO" id="GO:0006629">
    <property type="term" value="P:lipid metabolic process"/>
    <property type="evidence" value="ECO:0007669"/>
    <property type="project" value="InterPro"/>
</dbReference>
<dbReference type="OMA" id="DGIAYEW"/>
<evidence type="ECO:0000313" key="2">
    <source>
        <dbReference type="EMBL" id="SJL04445.1"/>
    </source>
</evidence>
<dbReference type="EMBL" id="FUEG01000005">
    <property type="protein sequence ID" value="SJL04445.1"/>
    <property type="molecule type" value="Genomic_DNA"/>
</dbReference>
<dbReference type="PANTHER" id="PTHR13593">
    <property type="match status" value="1"/>
</dbReference>
<keyword evidence="1" id="KW-0732">Signal</keyword>
<dbReference type="InterPro" id="IPR017946">
    <property type="entry name" value="PLC-like_Pdiesterase_TIM-brl"/>
</dbReference>
<reference evidence="3" key="1">
    <citation type="journal article" date="2017" name="Nat. Ecol. Evol.">
        <title>Genome expansion and lineage-specific genetic innovations in the forest pathogenic fungi Armillaria.</title>
        <authorList>
            <person name="Sipos G."/>
            <person name="Prasanna A.N."/>
            <person name="Walter M.C."/>
            <person name="O'Connor E."/>
            <person name="Balint B."/>
            <person name="Krizsan K."/>
            <person name="Kiss B."/>
            <person name="Hess J."/>
            <person name="Varga T."/>
            <person name="Slot J."/>
            <person name="Riley R."/>
            <person name="Boka B."/>
            <person name="Rigling D."/>
            <person name="Barry K."/>
            <person name="Lee J."/>
            <person name="Mihaltcheva S."/>
            <person name="LaButti K."/>
            <person name="Lipzen A."/>
            <person name="Waldron R."/>
            <person name="Moloney N.M."/>
            <person name="Sperisen C."/>
            <person name="Kredics L."/>
            <person name="Vagvoelgyi C."/>
            <person name="Patrignani A."/>
            <person name="Fitzpatrick D."/>
            <person name="Nagy I."/>
            <person name="Doyle S."/>
            <person name="Anderson J.B."/>
            <person name="Grigoriev I.V."/>
            <person name="Gueldener U."/>
            <person name="Muensterkoetter M."/>
            <person name="Nagy L.G."/>
        </authorList>
    </citation>
    <scope>NUCLEOTIDE SEQUENCE [LARGE SCALE GENOMIC DNA]</scope>
    <source>
        <strain evidence="3">C18/9</strain>
    </source>
</reference>
<evidence type="ECO:0000256" key="1">
    <source>
        <dbReference type="SAM" id="SignalP"/>
    </source>
</evidence>
<dbReference type="Gene3D" id="3.20.20.190">
    <property type="entry name" value="Phosphatidylinositol (PI) phosphodiesterase"/>
    <property type="match status" value="1"/>
</dbReference>
<dbReference type="OrthoDB" id="7984201at2759"/>
<name>A0A284R6T3_ARMOS</name>
<dbReference type="SUPFAM" id="SSF51695">
    <property type="entry name" value="PLC-like phosphodiesterases"/>
    <property type="match status" value="1"/>
</dbReference>
<dbReference type="Pfam" id="PF26146">
    <property type="entry name" value="PI-PLC_X"/>
    <property type="match status" value="2"/>
</dbReference>
<evidence type="ECO:0008006" key="4">
    <source>
        <dbReference type="Google" id="ProtNLM"/>
    </source>
</evidence>
<proteinExistence type="predicted"/>
<dbReference type="InterPro" id="IPR051057">
    <property type="entry name" value="PI-PLC_domain"/>
</dbReference>
<keyword evidence="3" id="KW-1185">Reference proteome</keyword>
<evidence type="ECO:0000313" key="3">
    <source>
        <dbReference type="Proteomes" id="UP000219338"/>
    </source>
</evidence>
<dbReference type="PANTHER" id="PTHR13593:SF140">
    <property type="entry name" value="PLC-LIKE PHOSPHODIESTERASE"/>
    <property type="match status" value="1"/>
</dbReference>
<dbReference type="GO" id="GO:0008081">
    <property type="term" value="F:phosphoric diester hydrolase activity"/>
    <property type="evidence" value="ECO:0007669"/>
    <property type="project" value="InterPro"/>
</dbReference>
<organism evidence="2 3">
    <name type="scientific">Armillaria ostoyae</name>
    <name type="common">Armillaria root rot fungus</name>
    <dbReference type="NCBI Taxonomy" id="47428"/>
    <lineage>
        <taxon>Eukaryota</taxon>
        <taxon>Fungi</taxon>
        <taxon>Dikarya</taxon>
        <taxon>Basidiomycota</taxon>
        <taxon>Agaricomycotina</taxon>
        <taxon>Agaricomycetes</taxon>
        <taxon>Agaricomycetidae</taxon>
        <taxon>Agaricales</taxon>
        <taxon>Marasmiineae</taxon>
        <taxon>Physalacriaceae</taxon>
        <taxon>Armillaria</taxon>
    </lineage>
</organism>
<sequence length="343" mass="37373">MHLSLFATIFSIGLSVSAAPTKRASVCNGHAELCNRGYGNVTFLSSHDSFAISDDIFALARTQEVDLPGQLDLGVRMLQAQSHMDGDDFKFCHTSEPSSICLHGYNSHHILLTRLRKCMPTRYRIIVDPIPKSLFDGGLVVDYLKTVKGWLDNNPNEVLTFLFTNPEGLSLTDIWKPAFDEAGITDLAYVPPTIPMKRGDWPTLGQFIDSGKRVIVFLDAGVDNSVDFILSEFTMASSLLWEPPFSVTDNTFPCSVNRISGPLSTVDHLNMLNHNLNLDIIPIGDGVLIPDLPDAPETNSVNSILANAYGCSGLAGGVSPNFVMLDFVNIGHGMDAVNLLNGF</sequence>